<dbReference type="EMBL" id="JARAWP010000046">
    <property type="protein sequence ID" value="MDX3025380.1"/>
    <property type="molecule type" value="Genomic_DNA"/>
</dbReference>
<dbReference type="SUPFAM" id="SSF53335">
    <property type="entry name" value="S-adenosyl-L-methionine-dependent methyltransferases"/>
    <property type="match status" value="1"/>
</dbReference>
<dbReference type="InterPro" id="IPR029063">
    <property type="entry name" value="SAM-dependent_MTases_sf"/>
</dbReference>
<dbReference type="Proteomes" id="UP001272987">
    <property type="component" value="Unassembled WGS sequence"/>
</dbReference>
<evidence type="ECO:0000259" key="3">
    <source>
        <dbReference type="Pfam" id="PF08241"/>
    </source>
</evidence>
<keyword evidence="1" id="KW-0808">Transferase</keyword>
<proteinExistence type="predicted"/>
<keyword evidence="5" id="KW-1185">Reference proteome</keyword>
<protein>
    <submittedName>
        <fullName evidence="4">Class I SAM-dependent methyltransferase</fullName>
    </submittedName>
</protein>
<dbReference type="GO" id="GO:0008168">
    <property type="term" value="F:methyltransferase activity"/>
    <property type="evidence" value="ECO:0007669"/>
    <property type="project" value="UniProtKB-KW"/>
</dbReference>
<organism evidence="4 5">
    <name type="scientific">Streptomyces acidiscabies</name>
    <dbReference type="NCBI Taxonomy" id="42234"/>
    <lineage>
        <taxon>Bacteria</taxon>
        <taxon>Bacillati</taxon>
        <taxon>Actinomycetota</taxon>
        <taxon>Actinomycetes</taxon>
        <taxon>Kitasatosporales</taxon>
        <taxon>Streptomycetaceae</taxon>
        <taxon>Streptomyces</taxon>
    </lineage>
</organism>
<evidence type="ECO:0000313" key="5">
    <source>
        <dbReference type="Proteomes" id="UP001272987"/>
    </source>
</evidence>
<dbReference type="PANTHER" id="PTHR44068:SF11">
    <property type="entry name" value="GERANYL DIPHOSPHATE 2-C-METHYLTRANSFERASE"/>
    <property type="match status" value="1"/>
</dbReference>
<sequence length="285" mass="30424">MTHHPAPPATPPDPHAVAAAFDGWHAARAGAPLVARLYAEAMGERYPYEVAANSSVDWPLLGLLVARLRLRPGQLLVDAGCGTGGVGLWLARALSARLAGADVSAAAIQHATARTTAFIPASRAVFRVAPLEDTGLPEGCAAAVVCVDALSFATDRTRALRELGRVLAPGGRLALTRAVRRDADPDFEEHARVAGLVLEHVDERPDEPATWERVFRLWQRHADALARELGEAETQNMLATASRTLPRLPGRRAVLLTLRRPAPGPAADTMTRPGDGRAPDERTTQ</sequence>
<evidence type="ECO:0000313" key="4">
    <source>
        <dbReference type="EMBL" id="MDX3025380.1"/>
    </source>
</evidence>
<comment type="caution">
    <text evidence="4">The sequence shown here is derived from an EMBL/GenBank/DDBJ whole genome shotgun (WGS) entry which is preliminary data.</text>
</comment>
<evidence type="ECO:0000256" key="2">
    <source>
        <dbReference type="SAM" id="MobiDB-lite"/>
    </source>
</evidence>
<name>A0ABU4MDX8_9ACTN</name>
<dbReference type="RefSeq" id="WP_319167510.1">
    <property type="nucleotide sequence ID" value="NZ_CP122370.1"/>
</dbReference>
<dbReference type="InterPro" id="IPR013216">
    <property type="entry name" value="Methyltransf_11"/>
</dbReference>
<feature type="compositionally biased region" description="Basic and acidic residues" evidence="2">
    <location>
        <begin position="274"/>
        <end position="285"/>
    </location>
</feature>
<dbReference type="Pfam" id="PF08241">
    <property type="entry name" value="Methyltransf_11"/>
    <property type="match status" value="1"/>
</dbReference>
<dbReference type="GO" id="GO:0032259">
    <property type="term" value="P:methylation"/>
    <property type="evidence" value="ECO:0007669"/>
    <property type="project" value="UniProtKB-KW"/>
</dbReference>
<accession>A0ABU4MDX8</accession>
<dbReference type="InterPro" id="IPR050447">
    <property type="entry name" value="Erg6_SMT_methyltransf"/>
</dbReference>
<gene>
    <name evidence="4" type="ORF">PV666_47080</name>
</gene>
<reference evidence="4 5" key="1">
    <citation type="journal article" date="2023" name="Microb. Genom.">
        <title>Mesoterricola silvestris gen. nov., sp. nov., Mesoterricola sediminis sp. nov., Geothrix oryzae sp. nov., Geothrix edaphica sp. nov., Geothrix rubra sp. nov., and Geothrix limicola sp. nov., six novel members of Acidobacteriota isolated from soils.</title>
        <authorList>
            <person name="Weisberg A.J."/>
            <person name="Pearce E."/>
            <person name="Kramer C.G."/>
            <person name="Chang J.H."/>
            <person name="Clarke C.R."/>
        </authorList>
    </citation>
    <scope>NUCLEOTIDE SEQUENCE [LARGE SCALE GENOMIC DNA]</scope>
    <source>
        <strain evidence="4 5">NB05-1H</strain>
    </source>
</reference>
<dbReference type="CDD" id="cd02440">
    <property type="entry name" value="AdoMet_MTases"/>
    <property type="match status" value="1"/>
</dbReference>
<dbReference type="PANTHER" id="PTHR44068">
    <property type="entry name" value="ZGC:194242"/>
    <property type="match status" value="1"/>
</dbReference>
<keyword evidence="4" id="KW-0489">Methyltransferase</keyword>
<dbReference type="Gene3D" id="3.40.50.150">
    <property type="entry name" value="Vaccinia Virus protein VP39"/>
    <property type="match status" value="1"/>
</dbReference>
<feature type="region of interest" description="Disordered" evidence="2">
    <location>
        <begin position="259"/>
        <end position="285"/>
    </location>
</feature>
<feature type="domain" description="Methyltransferase type 11" evidence="3">
    <location>
        <begin position="77"/>
        <end position="174"/>
    </location>
</feature>
<evidence type="ECO:0000256" key="1">
    <source>
        <dbReference type="ARBA" id="ARBA00022679"/>
    </source>
</evidence>